<dbReference type="Proteomes" id="UP000069443">
    <property type="component" value="Unassembled WGS sequence"/>
</dbReference>
<dbReference type="PANTHER" id="PTHR31527">
    <property type="entry name" value="RE64534P"/>
    <property type="match status" value="1"/>
</dbReference>
<reference evidence="3" key="1">
    <citation type="journal article" date="2016" name="Genome Announc.">
        <title>Draft Genome Sequences of Five Rapidly Growing Mycobacterium Species, M. thermoresistibile, M. fortuitum subsp. acetamidolyticum, M. canariasense, M. brisbanense, and M. novocastrense.</title>
        <authorList>
            <person name="Katahira K."/>
            <person name="Ogura Y."/>
            <person name="Gotoh Y."/>
            <person name="Hayashi T."/>
        </authorList>
    </citation>
    <scope>NUCLEOTIDE SEQUENCE [LARGE SCALE GENOMIC DNA]</scope>
    <source>
        <strain evidence="3">JCM15298</strain>
    </source>
</reference>
<dbReference type="InterPro" id="IPR018959">
    <property type="entry name" value="DUF1989"/>
</dbReference>
<gene>
    <name evidence="2" type="ORF">RMCC_0486</name>
</gene>
<accession>A0A100W8K6</accession>
<evidence type="ECO:0000313" key="2">
    <source>
        <dbReference type="EMBL" id="GAS93520.1"/>
    </source>
</evidence>
<keyword evidence="3" id="KW-1185">Reference proteome</keyword>
<feature type="domain" description="DUF1989" evidence="1">
    <location>
        <begin position="78"/>
        <end position="241"/>
    </location>
</feature>
<proteinExistence type="predicted"/>
<organism evidence="2 3">
    <name type="scientific">Mycolicibacterium canariasense</name>
    <name type="common">Mycobacterium canariasense</name>
    <dbReference type="NCBI Taxonomy" id="228230"/>
    <lineage>
        <taxon>Bacteria</taxon>
        <taxon>Bacillati</taxon>
        <taxon>Actinomycetota</taxon>
        <taxon>Actinomycetes</taxon>
        <taxon>Mycobacteriales</taxon>
        <taxon>Mycobacteriaceae</taxon>
        <taxon>Mycolicibacterium</taxon>
    </lineage>
</organism>
<dbReference type="AlphaFoldDB" id="A0A100W8K6"/>
<evidence type="ECO:0000259" key="1">
    <source>
        <dbReference type="Pfam" id="PF09347"/>
    </source>
</evidence>
<dbReference type="PANTHER" id="PTHR31527:SF0">
    <property type="entry name" value="RE64534P"/>
    <property type="match status" value="1"/>
</dbReference>
<dbReference type="RefSeq" id="WP_062654884.1">
    <property type="nucleotide sequence ID" value="NZ_BCSY01000011.1"/>
</dbReference>
<sequence length="366" mass="40737">MDTEVVEVSLNAQQLDLMDRSIAVGEAVDRESLIRLALTETAGGVIGKRPIPGLDVQWTVLADSIDAPPRREVLSQTVLEPGTGKAIEVDAGQLLRIEQITGGQCVDFNCFSMADYREYMHAGRTRTVHGINPTAGDFLWSAPPRERPMMYVLADTAGCNDVMFPRCSANMYESQWGFANHTNCADIQAEAIREYGLTPDDVHDSFNLFMATRVDGARPVIVRQATQPGDHVELLALMDVLAVPNVCGSDVQFTSNFSIDPVRITVLRASVDDLAAVPPRPVYQTQRSLDQFRQPTIRTDRRLHRDPEYVASFTNVPLSTTTVSVRLSEQDRAALSRVGRWETYADNAAALRDVFFSWWVTSHEHR</sequence>
<dbReference type="OrthoDB" id="9792415at2"/>
<reference evidence="3" key="2">
    <citation type="submission" date="2016-02" db="EMBL/GenBank/DDBJ databases">
        <title>Draft genome sequence of five rapidly growing Mycobacterium species.</title>
        <authorList>
            <person name="Katahira K."/>
            <person name="Gotou Y."/>
            <person name="Iida K."/>
            <person name="Ogura Y."/>
            <person name="Hayashi T."/>
        </authorList>
    </citation>
    <scope>NUCLEOTIDE SEQUENCE [LARGE SCALE GENOMIC DNA]</scope>
    <source>
        <strain evidence="3">JCM15298</strain>
    </source>
</reference>
<dbReference type="STRING" id="228230.RMCC_0486"/>
<name>A0A100W8K6_MYCCR</name>
<evidence type="ECO:0000313" key="3">
    <source>
        <dbReference type="Proteomes" id="UP000069443"/>
    </source>
</evidence>
<comment type="caution">
    <text evidence="2">The sequence shown here is derived from an EMBL/GenBank/DDBJ whole genome shotgun (WGS) entry which is preliminary data.</text>
</comment>
<dbReference type="EMBL" id="BCSY01000011">
    <property type="protein sequence ID" value="GAS93520.1"/>
    <property type="molecule type" value="Genomic_DNA"/>
</dbReference>
<dbReference type="Pfam" id="PF09347">
    <property type="entry name" value="DUF1989"/>
    <property type="match status" value="1"/>
</dbReference>
<protein>
    <recommendedName>
        <fullName evidence="1">DUF1989 domain-containing protein</fullName>
    </recommendedName>
</protein>